<comment type="subcellular location">
    <subcellularLocation>
        <location evidence="1">Membrane</location>
        <topology evidence="1">Single-pass membrane protein</topology>
    </subcellularLocation>
</comment>
<dbReference type="Pfam" id="PF00028">
    <property type="entry name" value="Cadherin"/>
    <property type="match status" value="3"/>
</dbReference>
<keyword evidence="2" id="KW-0245">EGF-like domain</keyword>
<keyword evidence="15" id="KW-1185">Reference proteome</keyword>
<dbReference type="PANTHER" id="PTHR24026:SF126">
    <property type="entry name" value="PROTOCADHERIN FAT 4"/>
    <property type="match status" value="1"/>
</dbReference>
<evidence type="ECO:0000256" key="11">
    <source>
        <dbReference type="ARBA" id="ARBA00023180"/>
    </source>
</evidence>
<gene>
    <name evidence="14" type="primary">ds</name>
    <name evidence="14" type="ORF">CEXT_66331</name>
</gene>
<dbReference type="InterPro" id="IPR020894">
    <property type="entry name" value="Cadherin_CS"/>
</dbReference>
<dbReference type="Proteomes" id="UP001054945">
    <property type="component" value="Unassembled WGS sequence"/>
</dbReference>
<feature type="domain" description="Cadherin" evidence="13">
    <location>
        <begin position="358"/>
        <end position="458"/>
    </location>
</feature>
<evidence type="ECO:0000256" key="9">
    <source>
        <dbReference type="ARBA" id="ARBA00023136"/>
    </source>
</evidence>
<dbReference type="GO" id="GO:0007156">
    <property type="term" value="P:homophilic cell adhesion via plasma membrane adhesion molecules"/>
    <property type="evidence" value="ECO:0007669"/>
    <property type="project" value="InterPro"/>
</dbReference>
<feature type="domain" description="Cadherin" evidence="13">
    <location>
        <begin position="180"/>
        <end position="252"/>
    </location>
</feature>
<evidence type="ECO:0000256" key="7">
    <source>
        <dbReference type="ARBA" id="ARBA00022889"/>
    </source>
</evidence>
<keyword evidence="8" id="KW-1133">Transmembrane helix</keyword>
<dbReference type="FunFam" id="2.60.40.60:FF:000353">
    <property type="entry name" value="Dachsous, isoform B"/>
    <property type="match status" value="1"/>
</dbReference>
<proteinExistence type="predicted"/>
<keyword evidence="6 12" id="KW-0106">Calcium</keyword>
<evidence type="ECO:0000259" key="13">
    <source>
        <dbReference type="PROSITE" id="PS50268"/>
    </source>
</evidence>
<organism evidence="14 15">
    <name type="scientific">Caerostris extrusa</name>
    <name type="common">Bark spider</name>
    <name type="synonym">Caerostris bankana</name>
    <dbReference type="NCBI Taxonomy" id="172846"/>
    <lineage>
        <taxon>Eukaryota</taxon>
        <taxon>Metazoa</taxon>
        <taxon>Ecdysozoa</taxon>
        <taxon>Arthropoda</taxon>
        <taxon>Chelicerata</taxon>
        <taxon>Arachnida</taxon>
        <taxon>Araneae</taxon>
        <taxon>Araneomorphae</taxon>
        <taxon>Entelegynae</taxon>
        <taxon>Araneoidea</taxon>
        <taxon>Araneidae</taxon>
        <taxon>Caerostris</taxon>
    </lineage>
</organism>
<comment type="caution">
    <text evidence="14">The sequence shown here is derived from an EMBL/GenBank/DDBJ whole genome shotgun (WGS) entry which is preliminary data.</text>
</comment>
<dbReference type="SMART" id="SM00112">
    <property type="entry name" value="CA"/>
    <property type="match status" value="3"/>
</dbReference>
<reference evidence="14 15" key="1">
    <citation type="submission" date="2021-06" db="EMBL/GenBank/DDBJ databases">
        <title>Caerostris extrusa draft genome.</title>
        <authorList>
            <person name="Kono N."/>
            <person name="Arakawa K."/>
        </authorList>
    </citation>
    <scope>NUCLEOTIDE SEQUENCE [LARGE SCALE GENOMIC DNA]</scope>
</reference>
<dbReference type="PRINTS" id="PR00205">
    <property type="entry name" value="CADHERIN"/>
</dbReference>
<name>A0AAV4WHM6_CAEEX</name>
<keyword evidence="9" id="KW-0472">Membrane</keyword>
<dbReference type="GO" id="GO:0008104">
    <property type="term" value="P:intracellular protein localization"/>
    <property type="evidence" value="ECO:0007669"/>
    <property type="project" value="UniProtKB-ARBA"/>
</dbReference>
<dbReference type="FunFam" id="2.60.40.60:FF:000032">
    <property type="entry name" value="FAT atypical cadherin 1"/>
    <property type="match status" value="1"/>
</dbReference>
<dbReference type="GO" id="GO:0030855">
    <property type="term" value="P:epithelial cell differentiation"/>
    <property type="evidence" value="ECO:0007669"/>
    <property type="project" value="UniProtKB-ARBA"/>
</dbReference>
<keyword evidence="4" id="KW-0732">Signal</keyword>
<evidence type="ECO:0000256" key="1">
    <source>
        <dbReference type="ARBA" id="ARBA00004167"/>
    </source>
</evidence>
<dbReference type="CDD" id="cd11304">
    <property type="entry name" value="Cadherin_repeat"/>
    <property type="match status" value="5"/>
</dbReference>
<evidence type="ECO:0000313" key="14">
    <source>
        <dbReference type="EMBL" id="GIY81481.1"/>
    </source>
</evidence>
<dbReference type="InterPro" id="IPR002126">
    <property type="entry name" value="Cadherin-like_dom"/>
</dbReference>
<evidence type="ECO:0000256" key="2">
    <source>
        <dbReference type="ARBA" id="ARBA00022536"/>
    </source>
</evidence>
<keyword evidence="5" id="KW-0677">Repeat</keyword>
<keyword evidence="3" id="KW-0812">Transmembrane</keyword>
<dbReference type="Gene3D" id="2.60.40.60">
    <property type="entry name" value="Cadherins"/>
    <property type="match status" value="6"/>
</dbReference>
<evidence type="ECO:0000256" key="5">
    <source>
        <dbReference type="ARBA" id="ARBA00022737"/>
    </source>
</evidence>
<feature type="domain" description="Cadherin" evidence="13">
    <location>
        <begin position="253"/>
        <end position="358"/>
    </location>
</feature>
<dbReference type="GO" id="GO:0005886">
    <property type="term" value="C:plasma membrane"/>
    <property type="evidence" value="ECO:0007669"/>
    <property type="project" value="UniProtKB-SubCell"/>
</dbReference>
<evidence type="ECO:0000256" key="12">
    <source>
        <dbReference type="PROSITE-ProRule" id="PRU00043"/>
    </source>
</evidence>
<dbReference type="PANTHER" id="PTHR24026">
    <property type="entry name" value="FAT ATYPICAL CADHERIN-RELATED"/>
    <property type="match status" value="1"/>
</dbReference>
<dbReference type="PROSITE" id="PS50268">
    <property type="entry name" value="CADHERIN_2"/>
    <property type="match status" value="4"/>
</dbReference>
<dbReference type="EMBL" id="BPLR01016134">
    <property type="protein sequence ID" value="GIY81481.1"/>
    <property type="molecule type" value="Genomic_DNA"/>
</dbReference>
<evidence type="ECO:0000256" key="8">
    <source>
        <dbReference type="ARBA" id="ARBA00022989"/>
    </source>
</evidence>
<dbReference type="SUPFAM" id="SSF49313">
    <property type="entry name" value="Cadherin-like"/>
    <property type="match status" value="6"/>
</dbReference>
<dbReference type="GO" id="GO:0007424">
    <property type="term" value="P:open tracheal system development"/>
    <property type="evidence" value="ECO:0007669"/>
    <property type="project" value="UniProtKB-ARBA"/>
</dbReference>
<keyword evidence="7" id="KW-0130">Cell adhesion</keyword>
<evidence type="ECO:0000256" key="3">
    <source>
        <dbReference type="ARBA" id="ARBA00022692"/>
    </source>
</evidence>
<feature type="domain" description="Cadherin" evidence="13">
    <location>
        <begin position="2"/>
        <end position="46"/>
    </location>
</feature>
<evidence type="ECO:0000256" key="6">
    <source>
        <dbReference type="ARBA" id="ARBA00022837"/>
    </source>
</evidence>
<dbReference type="PROSITE" id="PS00232">
    <property type="entry name" value="CADHERIN_1"/>
    <property type="match status" value="3"/>
</dbReference>
<dbReference type="AlphaFoldDB" id="A0AAV4WHM6"/>
<evidence type="ECO:0000256" key="4">
    <source>
        <dbReference type="ARBA" id="ARBA00022729"/>
    </source>
</evidence>
<dbReference type="InterPro" id="IPR015919">
    <property type="entry name" value="Cadherin-like_sf"/>
</dbReference>
<evidence type="ECO:0000256" key="10">
    <source>
        <dbReference type="ARBA" id="ARBA00023157"/>
    </source>
</evidence>
<protein>
    <submittedName>
        <fullName evidence="14">Protein dachsous</fullName>
    </submittedName>
</protein>
<keyword evidence="11" id="KW-0325">Glycoprotein</keyword>
<accession>A0AAV4WHM6</accession>
<keyword evidence="10" id="KW-1015">Disulfide bond</keyword>
<dbReference type="GO" id="GO:0005509">
    <property type="term" value="F:calcium ion binding"/>
    <property type="evidence" value="ECO:0007669"/>
    <property type="project" value="UniProtKB-UniRule"/>
</dbReference>
<sequence>MFDRERKKSSYVFEVRATDGGRYDARSEKTVVQVTIADVNDNRPVFSQYPFVTSVSAHAAPGTQLIQLEARDDDEDPTGKFFTAVGKKFRANIFSFSSPYLNDRFHLDSETGIVTVAGSLLADAGVRLPLRGRDSRGRRLFLQQTVAFPKRHLHRGCPGELTPGKEIVQVKAIPSSPSLITYSIKSGNEESALDIDPRTGIVTIRNSGHLDYEVTRQIRMLVVAHSDGRLPLHGYATLIVRLVDQNDNSPSFSQEHYVSSVWEGNNKGTFVTQVTASDDDQNGTGVIVYHIVEGNHDNAFIIDPPFSGIVKTNIVLDREIRDTYHLTIIATDDGTPQLTGTCTLRVSIVDVNDNQPVFPPHSVVSISEGAEVGTVITTITANDVDTNPALIYGFAEGGNPSSLFSIDRFSGRITLAHPLDHEKRNKYLIQIYASDSAHLARTSLTVRVTDVNDNPPIFSEQPYQVKVPELVDPGYRVITVNATDLDSE</sequence>
<evidence type="ECO:0000313" key="15">
    <source>
        <dbReference type="Proteomes" id="UP001054945"/>
    </source>
</evidence>